<keyword evidence="11 18" id="KW-0413">Isomerase</keyword>
<dbReference type="KEGG" id="sat:SYN_03250"/>
<comment type="catalytic activity">
    <reaction evidence="15 17 19">
        <text>(6S)-NADHX + ADP = AMP + phosphate + NADH + H(+)</text>
        <dbReference type="Rhea" id="RHEA:32223"/>
        <dbReference type="ChEBI" id="CHEBI:15378"/>
        <dbReference type="ChEBI" id="CHEBI:43474"/>
        <dbReference type="ChEBI" id="CHEBI:57945"/>
        <dbReference type="ChEBI" id="CHEBI:64074"/>
        <dbReference type="ChEBI" id="CHEBI:456215"/>
        <dbReference type="ChEBI" id="CHEBI:456216"/>
        <dbReference type="EC" id="4.2.1.136"/>
    </reaction>
</comment>
<comment type="function">
    <text evidence="17">Catalyzes the dehydration of the S-form of NAD(P)HX at the expense of ADP, which is converted to AMP. Together with NAD(P)HX epimerase, which catalyzes the epimerization of the S- and R-forms, the enzyme allows the repair of both epimers of NAD(P)HX, a damaged form of NAD(P)H that is a result of enzymatic or heat-dependent hydration.</text>
</comment>
<sequence>MIFIDFKDKERRNFCREKRTKESVMRVCSVQEMRAMDRYAIEHLAIPEEILMENAGLAAAAVLKREIGIPGRKFVIFCGGGNNGGDGFVVARKVFSDGGTVRVFLLADPEKFRGAARTNLDILKRLPIDLISVESAEQVRCDIRHCHGIVDAIFGTGLDRPVGGLFKEVIDLINGSGRKVLSLDIPSGVNGDTGEIMGVAVQADFTVTFGLPKIGNILYPGFSRGGKLHVCHISFPPDLQAGTSRGVLLNNPPPVPPRNLDAHKGSVGEALFIAGAANYFGAPCFAALSFLKAGGGYSRLAAPASMIPSIAQRGGEIVFVPQRETAAGSLSGDNFEELLALSAKMDMVVIGPGLSLEEETKSLVRALVQDIARPLLIDGDGITAVASRPELISERKAPTILTPHPGEMARLSGMSIQDIRRERIRILQETAANLRAIVVLKGAHSLIGMPDGRVFINLSGNPGMATAGSGDVLTGTIAAMYGQGLPLEDAVCKGVLIHGLSGDLAAEARGEDGITAQDILNFLPEARKADREGVPAELFRRYSGPEIL</sequence>
<protein>
    <recommendedName>
        <fullName evidence="19">Bifunctional NAD(P)H-hydrate repair enzyme</fullName>
    </recommendedName>
    <alternativeName>
        <fullName evidence="19">Nicotinamide nucleotide repair protein</fullName>
    </alternativeName>
    <domain>
        <recommendedName>
            <fullName evidence="19">ADP-dependent (S)-NAD(P)H-hydrate dehydratase</fullName>
            <ecNumber evidence="19">4.2.1.136</ecNumber>
        </recommendedName>
        <alternativeName>
            <fullName evidence="19">ADP-dependent NAD(P)HX dehydratase</fullName>
        </alternativeName>
    </domain>
    <domain>
        <recommendedName>
            <fullName evidence="19">NAD(P)H-hydrate epimerase</fullName>
            <ecNumber evidence="19">5.1.99.6</ecNumber>
        </recommendedName>
    </domain>
</protein>
<feature type="binding site" evidence="17">
    <location>
        <position position="404"/>
    </location>
    <ligand>
        <name>(6S)-NADPHX</name>
        <dbReference type="ChEBI" id="CHEBI:64076"/>
    </ligand>
</feature>
<evidence type="ECO:0000256" key="19">
    <source>
        <dbReference type="PIRNR" id="PIRNR017184"/>
    </source>
</evidence>
<comment type="similarity">
    <text evidence="17">Belongs to the NnrD/CARKD family.</text>
</comment>
<comment type="function">
    <text evidence="14 19">Bifunctional enzyme that catalyzes the epimerization of the S- and R-forms of NAD(P)HX and the dehydration of the S-form of NAD(P)HX at the expense of ADP, which is converted to AMP. This allows the repair of both epimers of NAD(P)HX, a damaged form of NAD(P)H that is a result of enzymatic or heat-dependent hydration.</text>
</comment>
<comment type="similarity">
    <text evidence="18">Belongs to the NnrE/AIBP family.</text>
</comment>
<keyword evidence="22" id="KW-0808">Transferase</keyword>
<evidence type="ECO:0000256" key="10">
    <source>
        <dbReference type="ARBA" id="ARBA00023027"/>
    </source>
</evidence>
<feature type="binding site" evidence="18">
    <location>
        <position position="151"/>
    </location>
    <ligand>
        <name>K(+)</name>
        <dbReference type="ChEBI" id="CHEBI:29103"/>
    </ligand>
</feature>
<dbReference type="EC" id="4.2.1.136" evidence="19"/>
<dbReference type="Pfam" id="PF01256">
    <property type="entry name" value="Carb_kinase"/>
    <property type="match status" value="1"/>
</dbReference>
<evidence type="ECO:0000256" key="9">
    <source>
        <dbReference type="ARBA" id="ARBA00022958"/>
    </source>
</evidence>
<evidence type="ECO:0000259" key="20">
    <source>
        <dbReference type="PROSITE" id="PS51383"/>
    </source>
</evidence>
<dbReference type="NCBIfam" id="TIGR00197">
    <property type="entry name" value="yjeF_nterm"/>
    <property type="match status" value="1"/>
</dbReference>
<evidence type="ECO:0000256" key="12">
    <source>
        <dbReference type="ARBA" id="ARBA00023239"/>
    </source>
</evidence>
<keyword evidence="5 18" id="KW-0479">Metal-binding</keyword>
<comment type="caution">
    <text evidence="18">Lacks conserved residue(s) required for the propagation of feature annotation.</text>
</comment>
<comment type="catalytic activity">
    <reaction evidence="2 18 19">
        <text>(6R)-NADPHX = (6S)-NADPHX</text>
        <dbReference type="Rhea" id="RHEA:32227"/>
        <dbReference type="ChEBI" id="CHEBI:64076"/>
        <dbReference type="ChEBI" id="CHEBI:64077"/>
        <dbReference type="EC" id="5.1.99.6"/>
    </reaction>
</comment>
<dbReference type="PIRSF" id="PIRSF017184">
    <property type="entry name" value="Nnr"/>
    <property type="match status" value="1"/>
</dbReference>
<evidence type="ECO:0000256" key="15">
    <source>
        <dbReference type="ARBA" id="ARBA00048238"/>
    </source>
</evidence>
<dbReference type="GO" id="GO:0052856">
    <property type="term" value="F:NAD(P)HX epimerase activity"/>
    <property type="evidence" value="ECO:0007669"/>
    <property type="project" value="UniProtKB-UniRule"/>
</dbReference>
<evidence type="ECO:0000256" key="14">
    <source>
        <dbReference type="ARBA" id="ARBA00025153"/>
    </source>
</evidence>
<dbReference type="CDD" id="cd01171">
    <property type="entry name" value="YXKO-related"/>
    <property type="match status" value="1"/>
</dbReference>
<dbReference type="FunCoup" id="Q2LQ57">
    <property type="interactions" value="266"/>
</dbReference>
<dbReference type="HAMAP" id="MF_01965">
    <property type="entry name" value="NADHX_dehydratase"/>
    <property type="match status" value="1"/>
</dbReference>
<keyword evidence="12 17" id="KW-0456">Lyase</keyword>
<dbReference type="GO" id="GO:0046872">
    <property type="term" value="F:metal ion binding"/>
    <property type="evidence" value="ECO:0007669"/>
    <property type="project" value="UniProtKB-UniRule"/>
</dbReference>
<keyword evidence="7 17" id="KW-0067">ATP-binding</keyword>
<comment type="subunit">
    <text evidence="17">Homotetramer.</text>
</comment>
<evidence type="ECO:0000256" key="11">
    <source>
        <dbReference type="ARBA" id="ARBA00023235"/>
    </source>
</evidence>
<evidence type="ECO:0000256" key="1">
    <source>
        <dbReference type="ARBA" id="ARBA00000013"/>
    </source>
</evidence>
<evidence type="ECO:0000256" key="16">
    <source>
        <dbReference type="ARBA" id="ARBA00049209"/>
    </source>
</evidence>
<dbReference type="STRING" id="56780.SYN_03250"/>
<comment type="similarity">
    <text evidence="3 19">In the N-terminal section; belongs to the NnrE/AIBP family.</text>
</comment>
<dbReference type="GO" id="GO:0046496">
    <property type="term" value="P:nicotinamide nucleotide metabolic process"/>
    <property type="evidence" value="ECO:0007669"/>
    <property type="project" value="UniProtKB-UniRule"/>
</dbReference>
<dbReference type="eggNOG" id="COG0062">
    <property type="taxonomic scope" value="Bacteria"/>
</dbReference>
<gene>
    <name evidence="18" type="primary">nnrE</name>
    <name evidence="17" type="synonym">nnrD</name>
    <name evidence="22" type="ORF">SYN_03250</name>
</gene>
<evidence type="ECO:0000256" key="7">
    <source>
        <dbReference type="ARBA" id="ARBA00022840"/>
    </source>
</evidence>
<evidence type="ECO:0000259" key="21">
    <source>
        <dbReference type="PROSITE" id="PS51385"/>
    </source>
</evidence>
<dbReference type="InterPro" id="IPR017953">
    <property type="entry name" value="Carbohydrate_kinase_pred_CS"/>
</dbReference>
<evidence type="ECO:0000256" key="8">
    <source>
        <dbReference type="ARBA" id="ARBA00022857"/>
    </source>
</evidence>
<evidence type="ECO:0000256" key="4">
    <source>
        <dbReference type="ARBA" id="ARBA00009524"/>
    </source>
</evidence>
<keyword evidence="8 17" id="KW-0521">NADP</keyword>
<dbReference type="GO" id="GO:0052855">
    <property type="term" value="F:ADP-dependent NAD(P)H-hydrate dehydratase activity"/>
    <property type="evidence" value="ECO:0007669"/>
    <property type="project" value="UniProtKB-UniRule"/>
</dbReference>
<evidence type="ECO:0000256" key="13">
    <source>
        <dbReference type="ARBA" id="ARBA00023268"/>
    </source>
</evidence>
<evidence type="ECO:0000256" key="3">
    <source>
        <dbReference type="ARBA" id="ARBA00006001"/>
    </source>
</evidence>
<dbReference type="Gene3D" id="3.40.1190.20">
    <property type="match status" value="1"/>
</dbReference>
<dbReference type="PANTHER" id="PTHR12592:SF0">
    <property type="entry name" value="ATP-DEPENDENT (S)-NAD(P)H-HYDRATE DEHYDRATASE"/>
    <property type="match status" value="1"/>
</dbReference>
<dbReference type="PROSITE" id="PS51385">
    <property type="entry name" value="YJEF_N"/>
    <property type="match status" value="1"/>
</dbReference>
<feature type="binding site" evidence="17">
    <location>
        <position position="471"/>
    </location>
    <ligand>
        <name>(6S)-NADPHX</name>
        <dbReference type="ChEBI" id="CHEBI:64076"/>
    </ligand>
</feature>
<dbReference type="HAMAP" id="MF_01966">
    <property type="entry name" value="NADHX_epimerase"/>
    <property type="match status" value="1"/>
</dbReference>
<feature type="binding site" evidence="18">
    <location>
        <position position="184"/>
    </location>
    <ligand>
        <name>(6S)-NADPHX</name>
        <dbReference type="ChEBI" id="CHEBI:64076"/>
    </ligand>
</feature>
<feature type="binding site" evidence="18">
    <location>
        <position position="187"/>
    </location>
    <ligand>
        <name>K(+)</name>
        <dbReference type="ChEBI" id="CHEBI:29103"/>
    </ligand>
</feature>
<evidence type="ECO:0000313" key="23">
    <source>
        <dbReference type="Proteomes" id="UP000001933"/>
    </source>
</evidence>
<dbReference type="InterPro" id="IPR029056">
    <property type="entry name" value="Ribokinase-like"/>
</dbReference>
<dbReference type="GO" id="GO:0110051">
    <property type="term" value="P:metabolite repair"/>
    <property type="evidence" value="ECO:0007669"/>
    <property type="project" value="TreeGrafter"/>
</dbReference>
<dbReference type="GO" id="GO:0005524">
    <property type="term" value="F:ATP binding"/>
    <property type="evidence" value="ECO:0007669"/>
    <property type="project" value="UniProtKB-UniRule"/>
</dbReference>
<feature type="binding site" evidence="17">
    <location>
        <begin position="441"/>
        <end position="445"/>
    </location>
    <ligand>
        <name>AMP</name>
        <dbReference type="ChEBI" id="CHEBI:456215"/>
    </ligand>
</feature>
<evidence type="ECO:0000256" key="18">
    <source>
        <dbReference type="HAMAP-Rule" id="MF_01966"/>
    </source>
</evidence>
<feature type="binding site" evidence="17">
    <location>
        <position position="282"/>
    </location>
    <ligand>
        <name>(6S)-NADPHX</name>
        <dbReference type="ChEBI" id="CHEBI:64076"/>
    </ligand>
</feature>
<evidence type="ECO:0000256" key="5">
    <source>
        <dbReference type="ARBA" id="ARBA00022723"/>
    </source>
</evidence>
<comment type="cofactor">
    <cofactor evidence="17">
        <name>Mg(2+)</name>
        <dbReference type="ChEBI" id="CHEBI:18420"/>
    </cofactor>
</comment>
<keyword evidence="10 17" id="KW-0520">NAD</keyword>
<dbReference type="AlphaFoldDB" id="Q2LQ57"/>
<dbReference type="PROSITE" id="PS01050">
    <property type="entry name" value="YJEF_C_2"/>
    <property type="match status" value="1"/>
</dbReference>
<keyword evidence="9 18" id="KW-0630">Potassium</keyword>
<comment type="function">
    <text evidence="18">Catalyzes the epimerization of the S- and R-forms of NAD(P)HX, a damaged form of NAD(P)H that is a result of enzymatic or heat-dependent hydration. This is a prerequisite for the S-specific NAD(P)H-hydrate dehydratase to allow the repair of both epimers of NAD(P)HX.</text>
</comment>
<dbReference type="InterPro" id="IPR030677">
    <property type="entry name" value="Nnr"/>
</dbReference>
<dbReference type="PROSITE" id="PS51383">
    <property type="entry name" value="YJEF_C_3"/>
    <property type="match status" value="1"/>
</dbReference>
<feature type="binding site" evidence="17">
    <location>
        <position position="470"/>
    </location>
    <ligand>
        <name>AMP</name>
        <dbReference type="ChEBI" id="CHEBI:456215"/>
    </ligand>
</feature>
<dbReference type="GO" id="GO:0016301">
    <property type="term" value="F:kinase activity"/>
    <property type="evidence" value="ECO:0007669"/>
    <property type="project" value="UniProtKB-KW"/>
</dbReference>
<feature type="binding site" evidence="17">
    <location>
        <position position="353"/>
    </location>
    <ligand>
        <name>(6S)-NADPHX</name>
        <dbReference type="ChEBI" id="CHEBI:64076"/>
    </ligand>
</feature>
<dbReference type="HOGENOM" id="CLU_024853_4_1_7"/>
<dbReference type="SUPFAM" id="SSF64153">
    <property type="entry name" value="YjeF N-terminal domain-like"/>
    <property type="match status" value="1"/>
</dbReference>
<feature type="binding site" evidence="18">
    <location>
        <begin position="155"/>
        <end position="161"/>
    </location>
    <ligand>
        <name>(6S)-NADPHX</name>
        <dbReference type="ChEBI" id="CHEBI:64076"/>
    </ligand>
</feature>
<dbReference type="eggNOG" id="COG0063">
    <property type="taxonomic scope" value="Bacteria"/>
</dbReference>
<dbReference type="Gene3D" id="3.40.50.10260">
    <property type="entry name" value="YjeF N-terminal domain"/>
    <property type="match status" value="1"/>
</dbReference>
<evidence type="ECO:0000256" key="2">
    <source>
        <dbReference type="ARBA" id="ARBA00000909"/>
    </source>
</evidence>
<dbReference type="PANTHER" id="PTHR12592">
    <property type="entry name" value="ATP-DEPENDENT (S)-NAD(P)H-HYDRATE DEHYDRATASE FAMILY MEMBER"/>
    <property type="match status" value="1"/>
</dbReference>
<keyword evidence="22" id="KW-0418">Kinase</keyword>
<organism evidence="22 23">
    <name type="scientific">Syntrophus aciditrophicus (strain SB)</name>
    <dbReference type="NCBI Taxonomy" id="56780"/>
    <lineage>
        <taxon>Bacteria</taxon>
        <taxon>Pseudomonadati</taxon>
        <taxon>Thermodesulfobacteriota</taxon>
        <taxon>Syntrophia</taxon>
        <taxon>Syntrophales</taxon>
        <taxon>Syntrophaceae</taxon>
        <taxon>Syntrophus</taxon>
    </lineage>
</organism>
<reference evidence="22 23" key="1">
    <citation type="journal article" date="2007" name="Proc. Natl. Acad. Sci. U.S.A.">
        <title>The genome of Syntrophus aciditrophicus: life at the thermodynamic limit of microbial growth.</title>
        <authorList>
            <person name="McInerney M.J."/>
            <person name="Rohlin L."/>
            <person name="Mouttaki H."/>
            <person name="Kim U."/>
            <person name="Krupp R.S."/>
            <person name="Rios-Hernandez L."/>
            <person name="Sieber J."/>
            <person name="Struchtemeyer C.G."/>
            <person name="Bhattacharyya A."/>
            <person name="Campbell J.W."/>
            <person name="Gunsalus R.P."/>
        </authorList>
    </citation>
    <scope>NUCLEOTIDE SEQUENCE [LARGE SCALE GENOMIC DNA]</scope>
    <source>
        <strain evidence="22 23">SB</strain>
    </source>
</reference>
<dbReference type="EMBL" id="CP000252">
    <property type="protein sequence ID" value="ABC76133.1"/>
    <property type="molecule type" value="Genomic_DNA"/>
</dbReference>
<dbReference type="SUPFAM" id="SSF53613">
    <property type="entry name" value="Ribokinase-like"/>
    <property type="match status" value="1"/>
</dbReference>
<accession>Q2LQ57</accession>
<dbReference type="NCBIfam" id="TIGR00196">
    <property type="entry name" value="yjeF_cterm"/>
    <property type="match status" value="1"/>
</dbReference>
<feature type="domain" description="YjeF N-terminal" evidence="21">
    <location>
        <begin position="33"/>
        <end position="241"/>
    </location>
</feature>
<comment type="catalytic activity">
    <reaction evidence="16 17 19">
        <text>(6S)-NADPHX + ADP = AMP + phosphate + NADPH + H(+)</text>
        <dbReference type="Rhea" id="RHEA:32235"/>
        <dbReference type="ChEBI" id="CHEBI:15378"/>
        <dbReference type="ChEBI" id="CHEBI:43474"/>
        <dbReference type="ChEBI" id="CHEBI:57783"/>
        <dbReference type="ChEBI" id="CHEBI:64076"/>
        <dbReference type="ChEBI" id="CHEBI:456215"/>
        <dbReference type="ChEBI" id="CHEBI:456216"/>
        <dbReference type="EC" id="4.2.1.136"/>
    </reaction>
</comment>
<comment type="similarity">
    <text evidence="4 19">In the C-terminal section; belongs to the NnrD/CARKD family.</text>
</comment>
<dbReference type="InParanoid" id="Q2LQ57"/>
<feature type="binding site" evidence="18">
    <location>
        <begin position="82"/>
        <end position="86"/>
    </location>
    <ligand>
        <name>(6S)-NADPHX</name>
        <dbReference type="ChEBI" id="CHEBI:64076"/>
    </ligand>
</feature>
<keyword evidence="6 17" id="KW-0547">Nucleotide-binding</keyword>
<comment type="catalytic activity">
    <reaction evidence="1 18 19">
        <text>(6R)-NADHX = (6S)-NADHX</text>
        <dbReference type="Rhea" id="RHEA:32215"/>
        <dbReference type="ChEBI" id="CHEBI:64074"/>
        <dbReference type="ChEBI" id="CHEBI:64075"/>
        <dbReference type="EC" id="5.1.99.6"/>
    </reaction>
</comment>
<evidence type="ECO:0000256" key="6">
    <source>
        <dbReference type="ARBA" id="ARBA00022741"/>
    </source>
</evidence>
<proteinExistence type="inferred from homology"/>
<dbReference type="EC" id="5.1.99.6" evidence="19"/>
<keyword evidence="23" id="KW-1185">Reference proteome</keyword>
<evidence type="ECO:0000313" key="22">
    <source>
        <dbReference type="EMBL" id="ABC76133.1"/>
    </source>
</evidence>
<feature type="domain" description="YjeF C-terminal" evidence="20">
    <location>
        <begin position="247"/>
        <end position="530"/>
    </location>
</feature>
<evidence type="ECO:0000256" key="17">
    <source>
        <dbReference type="HAMAP-Rule" id="MF_01965"/>
    </source>
</evidence>
<dbReference type="InterPro" id="IPR036652">
    <property type="entry name" value="YjeF_N_dom_sf"/>
</dbReference>
<dbReference type="Pfam" id="PF03853">
    <property type="entry name" value="YjeF_N"/>
    <property type="match status" value="1"/>
</dbReference>
<dbReference type="Proteomes" id="UP000001933">
    <property type="component" value="Chromosome"/>
</dbReference>
<dbReference type="InterPro" id="IPR000631">
    <property type="entry name" value="CARKD"/>
</dbReference>
<feature type="binding site" evidence="18">
    <location>
        <position position="83"/>
    </location>
    <ligand>
        <name>K(+)</name>
        <dbReference type="ChEBI" id="CHEBI:29103"/>
    </ligand>
</feature>
<comment type="cofactor">
    <cofactor evidence="18 19">
        <name>K(+)</name>
        <dbReference type="ChEBI" id="CHEBI:29103"/>
    </cofactor>
    <text evidence="18 19">Binds 1 potassium ion per subunit.</text>
</comment>
<keyword evidence="13" id="KW-0511">Multifunctional enzyme</keyword>
<dbReference type="InterPro" id="IPR004443">
    <property type="entry name" value="YjeF_N_dom"/>
</dbReference>
<name>Q2LQ57_SYNAS</name>